<proteinExistence type="predicted"/>
<evidence type="ECO:0000313" key="2">
    <source>
        <dbReference type="EMBL" id="AFY00798.1"/>
    </source>
</evidence>
<dbReference type="RefSeq" id="WP_015090264.1">
    <property type="nucleotide sequence ID" value="NC_019567.1"/>
</dbReference>
<keyword evidence="1" id="KW-0732">Signal</keyword>
<dbReference type="PATRIC" id="fig|1069642.3.peg.1083"/>
<feature type="signal peptide" evidence="1">
    <location>
        <begin position="1"/>
        <end position="20"/>
    </location>
</feature>
<evidence type="ECO:0000313" key="3">
    <source>
        <dbReference type="Proteomes" id="UP000010074"/>
    </source>
</evidence>
<dbReference type="EMBL" id="CP002930">
    <property type="protein sequence ID" value="AFY00798.1"/>
    <property type="molecule type" value="Genomic_DNA"/>
</dbReference>
<dbReference type="HOGENOM" id="CLU_870609_0_0_7"/>
<evidence type="ECO:0000256" key="1">
    <source>
        <dbReference type="SAM" id="SignalP"/>
    </source>
</evidence>
<dbReference type="KEGG" id="bbat:Bdt_1098"/>
<feature type="chain" id="PRO_5003913795" evidence="1">
    <location>
        <begin position="21"/>
        <end position="319"/>
    </location>
</feature>
<organism evidence="2 3">
    <name type="scientific">Bdellovibrio bacteriovorus str. Tiberius</name>
    <dbReference type="NCBI Taxonomy" id="1069642"/>
    <lineage>
        <taxon>Bacteria</taxon>
        <taxon>Pseudomonadati</taxon>
        <taxon>Bdellovibrionota</taxon>
        <taxon>Bdellovibrionia</taxon>
        <taxon>Bdellovibrionales</taxon>
        <taxon>Pseudobdellovibrionaceae</taxon>
        <taxon>Bdellovibrio</taxon>
    </lineage>
</organism>
<name>K7YT43_BDEBC</name>
<dbReference type="AlphaFoldDB" id="K7YT43"/>
<dbReference type="STRING" id="1069642.Bdt_1098"/>
<reference evidence="2 3" key="1">
    <citation type="journal article" date="2012" name="BMC Genomics">
        <title>Genome analysis of a simultaneously predatory and prey-independent, novel Bdellovibrio bacteriovorus from the River Tiber, supports in silico predictions of both ancient and recent lateral gene transfer from diverse bacteria.</title>
        <authorList>
            <person name="Hobley L."/>
            <person name="Lerner T.R."/>
            <person name="Williams L.E."/>
            <person name="Lambert C."/>
            <person name="Till R."/>
            <person name="Milner D.S."/>
            <person name="Basford S.M."/>
            <person name="Capeness M.J."/>
            <person name="Fenton A.K."/>
            <person name="Atterbury R.J."/>
            <person name="Harris M.A."/>
            <person name="Sockett R.E."/>
        </authorList>
    </citation>
    <scope>NUCLEOTIDE SEQUENCE [LARGE SCALE GENOMIC DNA]</scope>
    <source>
        <strain evidence="2 3">Tiberius</strain>
    </source>
</reference>
<accession>K7YT43</accession>
<sequence>MITRNLLLVATLCSSQLVSAASKEEGLSSSIKESGSTIDSYINLASKSQTDKDKYCIYLTSAIPAHNKSLGRFSEECGSVGNKIKSAQGDLKKHQDAIVKSKSVVVANQPTADMTDAQIKSLVQTDIDTAKKKIDSLTSYGASIKNNIRIQNDIFKKAESEKNSEFLTCINSGIWAGTKHHIPFNPRYTYGENREAYVAEISSACNKHPRITKFKPTLDSSGAKLKSLASEQAKVDSAIASLIPIAGANKAAAEEVIKKKRDNARTIIAGENAKIKKANDDVATTSAQIKGLQKNLADLNGGVDLCKKTGAKTLPTICK</sequence>
<protein>
    <submittedName>
        <fullName evidence="2">Uncharacterized protein</fullName>
    </submittedName>
</protein>
<dbReference type="Proteomes" id="UP000010074">
    <property type="component" value="Chromosome"/>
</dbReference>
<gene>
    <name evidence="2" type="ORF">Bdt_1098</name>
</gene>